<dbReference type="Proteomes" id="UP000824037">
    <property type="component" value="Unassembled WGS sequence"/>
</dbReference>
<name>A0A9D2J5E2_9MICO</name>
<reference evidence="2" key="1">
    <citation type="journal article" date="2021" name="PeerJ">
        <title>Extensive microbial diversity within the chicken gut microbiome revealed by metagenomics and culture.</title>
        <authorList>
            <person name="Gilroy R."/>
            <person name="Ravi A."/>
            <person name="Getino M."/>
            <person name="Pursley I."/>
            <person name="Horton D.L."/>
            <person name="Alikhan N.F."/>
            <person name="Baker D."/>
            <person name="Gharbi K."/>
            <person name="Hall N."/>
            <person name="Watson M."/>
            <person name="Adriaenssens E.M."/>
            <person name="Foster-Nyarko E."/>
            <person name="Jarju S."/>
            <person name="Secka A."/>
            <person name="Antonio M."/>
            <person name="Oren A."/>
            <person name="Chaudhuri R.R."/>
            <person name="La Ragione R."/>
            <person name="Hildebrand F."/>
            <person name="Pallen M.J."/>
        </authorList>
    </citation>
    <scope>NUCLEOTIDE SEQUENCE</scope>
    <source>
        <strain evidence="2">ChiGjej4B4-7305</strain>
    </source>
</reference>
<dbReference type="AlphaFoldDB" id="A0A9D2J5E2"/>
<feature type="non-terminal residue" evidence="2">
    <location>
        <position position="210"/>
    </location>
</feature>
<dbReference type="Gene3D" id="3.10.180.10">
    <property type="entry name" value="2,3-Dihydroxybiphenyl 1,2-Dioxygenase, domain 1"/>
    <property type="match status" value="1"/>
</dbReference>
<dbReference type="InterPro" id="IPR004360">
    <property type="entry name" value="Glyas_Fos-R_dOase_dom"/>
</dbReference>
<dbReference type="InterPro" id="IPR029068">
    <property type="entry name" value="Glyas_Bleomycin-R_OHBP_Dase"/>
</dbReference>
<sequence>MNELENPRKRAKHLVRQHRAGLYPVAARLRQSLPRFADMTDREVLAAEFALHDAQAVVASELGFRSWSELKENPPVSVTDTSSHRLQRASAQLFVTDFARAMTFYRVLLGFDIVFTYGEPPFYGEVRRDGVGFNVRHVDESPFVPDVREQEQLLSASIATTNAKDLFLEFQAAGVDFQERLQKKPWGANEFVVRDPDGNIILFGTPSPRA</sequence>
<comment type="caution">
    <text evidence="2">The sequence shown here is derived from an EMBL/GenBank/DDBJ whole genome shotgun (WGS) entry which is preliminary data.</text>
</comment>
<evidence type="ECO:0000313" key="3">
    <source>
        <dbReference type="Proteomes" id="UP000824037"/>
    </source>
</evidence>
<reference evidence="2" key="2">
    <citation type="submission" date="2021-04" db="EMBL/GenBank/DDBJ databases">
        <authorList>
            <person name="Gilroy R."/>
        </authorList>
    </citation>
    <scope>NUCLEOTIDE SEQUENCE</scope>
    <source>
        <strain evidence="2">ChiGjej4B4-7305</strain>
    </source>
</reference>
<evidence type="ECO:0000259" key="1">
    <source>
        <dbReference type="PROSITE" id="PS51819"/>
    </source>
</evidence>
<gene>
    <name evidence="2" type="ORF">H9815_11070</name>
</gene>
<dbReference type="Pfam" id="PF00903">
    <property type="entry name" value="Glyoxalase"/>
    <property type="match status" value="1"/>
</dbReference>
<proteinExistence type="predicted"/>
<dbReference type="PROSITE" id="PS51819">
    <property type="entry name" value="VOC"/>
    <property type="match status" value="1"/>
</dbReference>
<dbReference type="InterPro" id="IPR037523">
    <property type="entry name" value="VOC_core"/>
</dbReference>
<protein>
    <submittedName>
        <fullName evidence="2">VOC family protein</fullName>
    </submittedName>
</protein>
<feature type="domain" description="VOC" evidence="1">
    <location>
        <begin position="87"/>
        <end position="206"/>
    </location>
</feature>
<dbReference type="SUPFAM" id="SSF54593">
    <property type="entry name" value="Glyoxalase/Bleomycin resistance protein/Dihydroxybiphenyl dioxygenase"/>
    <property type="match status" value="1"/>
</dbReference>
<evidence type="ECO:0000313" key="2">
    <source>
        <dbReference type="EMBL" id="HIZ36309.1"/>
    </source>
</evidence>
<dbReference type="EMBL" id="DXBY01000187">
    <property type="protein sequence ID" value="HIZ36309.1"/>
    <property type="molecule type" value="Genomic_DNA"/>
</dbReference>
<organism evidence="2 3">
    <name type="scientific">Candidatus Ruania gallistercoris</name>
    <dbReference type="NCBI Taxonomy" id="2838746"/>
    <lineage>
        <taxon>Bacteria</taxon>
        <taxon>Bacillati</taxon>
        <taxon>Actinomycetota</taxon>
        <taxon>Actinomycetes</taxon>
        <taxon>Micrococcales</taxon>
        <taxon>Ruaniaceae</taxon>
        <taxon>Ruania</taxon>
    </lineage>
</organism>
<accession>A0A9D2J5E2</accession>